<dbReference type="PANTHER" id="PTHR43147">
    <property type="entry name" value="PROTEIN TAS"/>
    <property type="match status" value="1"/>
</dbReference>
<dbReference type="InterPro" id="IPR023210">
    <property type="entry name" value="NADP_OxRdtase_dom"/>
</dbReference>
<comment type="caution">
    <text evidence="2">The sequence shown here is derived from an EMBL/GenBank/DDBJ whole genome shotgun (WGS) entry which is preliminary data.</text>
</comment>
<evidence type="ECO:0000259" key="1">
    <source>
        <dbReference type="Pfam" id="PF00248"/>
    </source>
</evidence>
<dbReference type="OrthoDB" id="686384at2759"/>
<dbReference type="PANTHER" id="PTHR43147:SF2">
    <property type="entry name" value="NADP-DEPENDENT OXIDOREDUCTASE DOMAIN-CONTAINING PROTEIN"/>
    <property type="match status" value="1"/>
</dbReference>
<dbReference type="Gene3D" id="3.20.20.100">
    <property type="entry name" value="NADP-dependent oxidoreductase domain"/>
    <property type="match status" value="1"/>
</dbReference>
<reference evidence="2 3" key="1">
    <citation type="submission" date="2017-03" db="EMBL/GenBank/DDBJ databases">
        <title>Widespread Adenine N6-methylation of Active Genes in Fungi.</title>
        <authorList>
            <consortium name="DOE Joint Genome Institute"/>
            <person name="Mondo S.J."/>
            <person name="Dannebaum R.O."/>
            <person name="Kuo R.C."/>
            <person name="Louie K.B."/>
            <person name="Bewick A.J."/>
            <person name="Labutti K."/>
            <person name="Haridas S."/>
            <person name="Kuo A."/>
            <person name="Salamov A."/>
            <person name="Ahrendt S.R."/>
            <person name="Lau R."/>
            <person name="Bowen B.P."/>
            <person name="Lipzen A."/>
            <person name="Sullivan W."/>
            <person name="Andreopoulos W.B."/>
            <person name="Clum A."/>
            <person name="Lindquist E."/>
            <person name="Daum C."/>
            <person name="Northen T.R."/>
            <person name="Ramamoorthy G."/>
            <person name="Schmitz R.J."/>
            <person name="Gryganskyi A."/>
            <person name="Culley D."/>
            <person name="Magnuson J."/>
            <person name="James T.Y."/>
            <person name="O'Malley M.A."/>
            <person name="Stajich J.E."/>
            <person name="Spatafora J.W."/>
            <person name="Visel A."/>
            <person name="Grigoriev I.V."/>
        </authorList>
    </citation>
    <scope>NUCLEOTIDE SEQUENCE [LARGE SCALE GENOMIC DNA]</scope>
    <source>
        <strain evidence="2 3">NRRL Y-17943</strain>
    </source>
</reference>
<protein>
    <submittedName>
        <fullName evidence="2">NADP-dependent oxidoreductase domain-containing protein</fullName>
    </submittedName>
</protein>
<dbReference type="InParanoid" id="A0A1Y1ULS6"/>
<dbReference type="STRING" id="4999.A0A1Y1ULS6"/>
<dbReference type="AlphaFoldDB" id="A0A1Y1ULS6"/>
<dbReference type="Proteomes" id="UP000193218">
    <property type="component" value="Unassembled WGS sequence"/>
</dbReference>
<dbReference type="EMBL" id="NBSH01000003">
    <property type="protein sequence ID" value="ORX38993.1"/>
    <property type="molecule type" value="Genomic_DNA"/>
</dbReference>
<accession>A0A1Y1ULS6</accession>
<name>A0A1Y1ULS6_9TREE</name>
<gene>
    <name evidence="2" type="ORF">BD324DRAFT_618139</name>
</gene>
<dbReference type="GeneID" id="33556802"/>
<organism evidence="2 3">
    <name type="scientific">Kockovaella imperatae</name>
    <dbReference type="NCBI Taxonomy" id="4999"/>
    <lineage>
        <taxon>Eukaryota</taxon>
        <taxon>Fungi</taxon>
        <taxon>Dikarya</taxon>
        <taxon>Basidiomycota</taxon>
        <taxon>Agaricomycotina</taxon>
        <taxon>Tremellomycetes</taxon>
        <taxon>Tremellales</taxon>
        <taxon>Cuniculitremaceae</taxon>
        <taxon>Kockovaella</taxon>
    </lineage>
</organism>
<dbReference type="InterPro" id="IPR036812">
    <property type="entry name" value="NAD(P)_OxRdtase_dom_sf"/>
</dbReference>
<proteinExistence type="predicted"/>
<dbReference type="Pfam" id="PF00248">
    <property type="entry name" value="Aldo_ket_red"/>
    <property type="match status" value="1"/>
</dbReference>
<dbReference type="SUPFAM" id="SSF51430">
    <property type="entry name" value="NAD(P)-linked oxidoreductase"/>
    <property type="match status" value="1"/>
</dbReference>
<sequence>MPGPQQNGTEAISAGHVSMMNDVLISQLSPDVLRGVVRTLLGANHTNASLFTSVTRAYLEAHPPTIPDSSDLFPTPFDASNITQEPTECLKETLREARIRFSAHMLGPALLLLASIPRAMLTSNVFIRDTPGPLRDTLVYAAGDMAQAAQALKESGDRSIGARGALVTLVRDLYYYHQVVQKEQSLRPNDNIFNPLERAVAQTIDTLWFCFPDHSGIPFQEPEYTKMHNIRRTKKALQTTLLGPIKVPRLFYGLWQLSSPAWGTSSLEDITQAMSSLASLGFIAADMADHYADAEILFGNFRNHIMFPSTRPALICATKYCQFAPVPSTETIDREWVLARVQERSNRVKGVVDLLQVHWQHLSDKRYLDVFVHLVQISQRDPDLLRAVGLCNFDTKTMVEICEHLNKTIGQEAGIVSNQVQYSLIDHRPRFGMAQACIKYGVKLVTYGTFCGGFLSDRWVGMDEPSVYKDGFNTSQRKYLDMIKAWGGWELFQELLETLKGIAESHNVSVANVAARWVLDQPETGVVIIGSRLGVTSHDEANLKIDSFRLSDEDMAAIEKILERSRGRQMFEQIGDCGAEYR</sequence>
<evidence type="ECO:0000313" key="2">
    <source>
        <dbReference type="EMBL" id="ORX38993.1"/>
    </source>
</evidence>
<evidence type="ECO:0000313" key="3">
    <source>
        <dbReference type="Proteomes" id="UP000193218"/>
    </source>
</evidence>
<dbReference type="RefSeq" id="XP_021872856.1">
    <property type="nucleotide sequence ID" value="XM_022014994.1"/>
</dbReference>
<keyword evidence="3" id="KW-1185">Reference proteome</keyword>
<feature type="domain" description="NADP-dependent oxidoreductase" evidence="1">
    <location>
        <begin position="250"/>
        <end position="562"/>
    </location>
</feature>